<dbReference type="InterPro" id="IPR027444">
    <property type="entry name" value="H-NS_C_dom"/>
</dbReference>
<comment type="caution">
    <text evidence="2">The sequence shown here is derived from an EMBL/GenBank/DDBJ whole genome shotgun (WGS) entry which is preliminary data.</text>
</comment>
<sequence length="38" mass="4473">MREWSGNGKRPLALQKLLDEGHFMEDFLIEKTKPEQAE</sequence>
<proteinExistence type="predicted"/>
<organism evidence="2">
    <name type="scientific">Salmonella enterica subsp. enterica serovar Java</name>
    <dbReference type="NCBI Taxonomy" id="224729"/>
    <lineage>
        <taxon>Bacteria</taxon>
        <taxon>Pseudomonadati</taxon>
        <taxon>Pseudomonadota</taxon>
        <taxon>Gammaproteobacteria</taxon>
        <taxon>Enterobacterales</taxon>
        <taxon>Enterobacteriaceae</taxon>
        <taxon>Salmonella</taxon>
    </lineage>
</organism>
<dbReference type="EMBL" id="DAARKS010000064">
    <property type="protein sequence ID" value="HAE2874318.1"/>
    <property type="molecule type" value="Genomic_DNA"/>
</dbReference>
<dbReference type="Pfam" id="PF00816">
    <property type="entry name" value="Histone_HNS"/>
    <property type="match status" value="1"/>
</dbReference>
<dbReference type="GO" id="GO:0003677">
    <property type="term" value="F:DNA binding"/>
    <property type="evidence" value="ECO:0007669"/>
    <property type="project" value="InterPro"/>
</dbReference>
<dbReference type="SUPFAM" id="SSF81273">
    <property type="entry name" value="H-NS histone-like proteins"/>
    <property type="match status" value="1"/>
</dbReference>
<name>A0A728UD49_SALEB</name>
<gene>
    <name evidence="2" type="ORF">G3379_004809</name>
</gene>
<dbReference type="InterPro" id="IPR037150">
    <property type="entry name" value="H-NS_C_dom_sf"/>
</dbReference>
<feature type="domain" description="DNA-binding protein H-NS-like C-terminal" evidence="1">
    <location>
        <begin position="3"/>
        <end position="29"/>
    </location>
</feature>
<reference evidence="2" key="2">
    <citation type="submission" date="2018-07" db="EMBL/GenBank/DDBJ databases">
        <authorList>
            <consortium name="NCBI Pathogen Detection Project"/>
        </authorList>
    </citation>
    <scope>NUCLEOTIDE SEQUENCE</scope>
    <source>
        <strain evidence="2">Salmonella enterica</strain>
    </source>
</reference>
<protein>
    <recommendedName>
        <fullName evidence="1">DNA-binding protein H-NS-like C-terminal domain-containing protein</fullName>
    </recommendedName>
</protein>
<accession>A0A728UD49</accession>
<dbReference type="AlphaFoldDB" id="A0A728UD49"/>
<dbReference type="Gene3D" id="4.10.430.10">
    <property type="entry name" value="Histone-like protein H-NS, C-terminal domain"/>
    <property type="match status" value="1"/>
</dbReference>
<reference evidence="2" key="1">
    <citation type="journal article" date="2018" name="Genome Biol.">
        <title>SKESA: strategic k-mer extension for scrupulous assemblies.</title>
        <authorList>
            <person name="Souvorov A."/>
            <person name="Agarwala R."/>
            <person name="Lipman D.J."/>
        </authorList>
    </citation>
    <scope>NUCLEOTIDE SEQUENCE</scope>
    <source>
        <strain evidence="2">Salmonella enterica</strain>
    </source>
</reference>
<evidence type="ECO:0000259" key="1">
    <source>
        <dbReference type="Pfam" id="PF00816"/>
    </source>
</evidence>
<evidence type="ECO:0000313" key="2">
    <source>
        <dbReference type="EMBL" id="HAE2874318.1"/>
    </source>
</evidence>